<dbReference type="InterPro" id="IPR050232">
    <property type="entry name" value="FBL13/AtMIF1-like"/>
</dbReference>
<proteinExistence type="predicted"/>
<protein>
    <submittedName>
        <fullName evidence="2">F-box domain-containing protein</fullName>
    </submittedName>
</protein>
<dbReference type="OrthoDB" id="1148169at2759"/>
<name>A0A1Q3ALX1_CEPFO</name>
<evidence type="ECO:0000259" key="1">
    <source>
        <dbReference type="PROSITE" id="PS50181"/>
    </source>
</evidence>
<reference evidence="3" key="1">
    <citation type="submission" date="2016-04" db="EMBL/GenBank/DDBJ databases">
        <title>Cephalotus genome sequencing.</title>
        <authorList>
            <person name="Fukushima K."/>
            <person name="Hasebe M."/>
            <person name="Fang X."/>
        </authorList>
    </citation>
    <scope>NUCLEOTIDE SEQUENCE [LARGE SCALE GENOMIC DNA]</scope>
    <source>
        <strain evidence="3">cv. St1</strain>
    </source>
</reference>
<dbReference type="InterPro" id="IPR055411">
    <property type="entry name" value="LRR_FXL15/At3g58940/PEG3-like"/>
</dbReference>
<dbReference type="InterPro" id="IPR036047">
    <property type="entry name" value="F-box-like_dom_sf"/>
</dbReference>
<dbReference type="Gene3D" id="1.20.1280.50">
    <property type="match status" value="1"/>
</dbReference>
<dbReference type="SUPFAM" id="SSF81383">
    <property type="entry name" value="F-box domain"/>
    <property type="match status" value="1"/>
</dbReference>
<accession>A0A1Q3ALX1</accession>
<dbReference type="CDD" id="cd09917">
    <property type="entry name" value="F-box_SF"/>
    <property type="match status" value="1"/>
</dbReference>
<dbReference type="Pfam" id="PF24758">
    <property type="entry name" value="LRR_At5g56370"/>
    <property type="match status" value="1"/>
</dbReference>
<dbReference type="Proteomes" id="UP000187406">
    <property type="component" value="Unassembled WGS sequence"/>
</dbReference>
<dbReference type="PROSITE" id="PS50181">
    <property type="entry name" value="FBOX"/>
    <property type="match status" value="1"/>
</dbReference>
<evidence type="ECO:0000313" key="3">
    <source>
        <dbReference type="Proteomes" id="UP000187406"/>
    </source>
</evidence>
<dbReference type="InterPro" id="IPR032675">
    <property type="entry name" value="LRR_dom_sf"/>
</dbReference>
<dbReference type="AlphaFoldDB" id="A0A1Q3ALX1"/>
<dbReference type="PANTHER" id="PTHR31900">
    <property type="entry name" value="F-BOX/RNI SUPERFAMILY PROTEIN-RELATED"/>
    <property type="match status" value="1"/>
</dbReference>
<dbReference type="FunCoup" id="A0A1Q3ALX1">
    <property type="interactions" value="34"/>
</dbReference>
<dbReference type="Pfam" id="PF00646">
    <property type="entry name" value="F-box"/>
    <property type="match status" value="1"/>
</dbReference>
<dbReference type="InParanoid" id="A0A1Q3ALX1"/>
<sequence length="473" mass="54362">MAHGTKFRKTSGISTSSLQVCTDSREDRLSDLPDDIAHLILSFLSLKEYLILSFVSKRCRDLLLTMPSLNYDAPNRHLGRRMSRTRYMNFFDRILMHRQTNKINSLRIRWALYRDTLYRIWTWLEVAVKCNVEVIDLEITEGRRLQFIPPVSLLCCESLTSLTLNLNRCSFVLPFSTVGFTHLQSLSIKYVKIQNDSFCEWLSTFCKSLKELTLEHIEDVHNITIKISSLERFFMLNPIHLCHLNVLGDMLQIIHVNWRFDSPVGKSLKICAPNLKMLTWNGNPTNNNCVGDFIHLEGVQLFLEPKVKAHQNLPGVLHCIRMAKDLCLHEIITQALFEKGCLPAKLENISLSIIASGLHDDLVRAMVFLLHGMSNLKTLSIKYSSPATHKKVSGFKMNYWVSQNLKFIGQVEVVVIELFNGDNELELAKYLLRYGKKLKKMSILHSLPLPSNIITKLNKYRKCSSTVIAPQKK</sequence>
<dbReference type="Gene3D" id="3.80.10.10">
    <property type="entry name" value="Ribonuclease Inhibitor"/>
    <property type="match status" value="1"/>
</dbReference>
<evidence type="ECO:0000313" key="2">
    <source>
        <dbReference type="EMBL" id="GAV56746.1"/>
    </source>
</evidence>
<comment type="caution">
    <text evidence="2">The sequence shown here is derived from an EMBL/GenBank/DDBJ whole genome shotgun (WGS) entry which is preliminary data.</text>
</comment>
<dbReference type="SMART" id="SM00256">
    <property type="entry name" value="FBOX"/>
    <property type="match status" value="1"/>
</dbReference>
<organism evidence="2 3">
    <name type="scientific">Cephalotus follicularis</name>
    <name type="common">Albany pitcher plant</name>
    <dbReference type="NCBI Taxonomy" id="3775"/>
    <lineage>
        <taxon>Eukaryota</taxon>
        <taxon>Viridiplantae</taxon>
        <taxon>Streptophyta</taxon>
        <taxon>Embryophyta</taxon>
        <taxon>Tracheophyta</taxon>
        <taxon>Spermatophyta</taxon>
        <taxon>Magnoliopsida</taxon>
        <taxon>eudicotyledons</taxon>
        <taxon>Gunneridae</taxon>
        <taxon>Pentapetalae</taxon>
        <taxon>rosids</taxon>
        <taxon>fabids</taxon>
        <taxon>Oxalidales</taxon>
        <taxon>Cephalotaceae</taxon>
        <taxon>Cephalotus</taxon>
    </lineage>
</organism>
<keyword evidence="3" id="KW-1185">Reference proteome</keyword>
<dbReference type="InterPro" id="IPR001810">
    <property type="entry name" value="F-box_dom"/>
</dbReference>
<dbReference type="PANTHER" id="PTHR31900:SF30">
    <property type="entry name" value="SUPERFAMILY PROTEIN, PUTATIVE-RELATED"/>
    <property type="match status" value="1"/>
</dbReference>
<dbReference type="STRING" id="3775.A0A1Q3ALX1"/>
<dbReference type="EMBL" id="BDDD01000005">
    <property type="protein sequence ID" value="GAV56746.1"/>
    <property type="molecule type" value="Genomic_DNA"/>
</dbReference>
<feature type="domain" description="F-box" evidence="1">
    <location>
        <begin position="26"/>
        <end position="74"/>
    </location>
</feature>
<gene>
    <name evidence="2" type="ORF">CFOL_v3_00288</name>
</gene>
<dbReference type="SUPFAM" id="SSF52058">
    <property type="entry name" value="L domain-like"/>
    <property type="match status" value="1"/>
</dbReference>